<protein>
    <submittedName>
        <fullName evidence="1">Uncharacterized protein</fullName>
    </submittedName>
</protein>
<reference evidence="2" key="1">
    <citation type="submission" date="2013-01" db="EMBL/GenBank/DDBJ databases">
        <title>Draft Genome Sequence of a Mulberry Tree, Morus notabilis C.K. Schneid.</title>
        <authorList>
            <person name="He N."/>
            <person name="Zhao S."/>
        </authorList>
    </citation>
    <scope>NUCLEOTIDE SEQUENCE</scope>
</reference>
<dbReference type="AlphaFoldDB" id="W9R7W1"/>
<dbReference type="eggNOG" id="KOG0531">
    <property type="taxonomic scope" value="Eukaryota"/>
</dbReference>
<proteinExistence type="predicted"/>
<dbReference type="STRING" id="981085.W9R7W1"/>
<gene>
    <name evidence="1" type="ORF">L484_012720</name>
</gene>
<accession>W9R7W1</accession>
<keyword evidence="2" id="KW-1185">Reference proteome</keyword>
<dbReference type="EMBL" id="KE344677">
    <property type="protein sequence ID" value="EXB75348.1"/>
    <property type="molecule type" value="Genomic_DNA"/>
</dbReference>
<organism evidence="1 2">
    <name type="scientific">Morus notabilis</name>
    <dbReference type="NCBI Taxonomy" id="981085"/>
    <lineage>
        <taxon>Eukaryota</taxon>
        <taxon>Viridiplantae</taxon>
        <taxon>Streptophyta</taxon>
        <taxon>Embryophyta</taxon>
        <taxon>Tracheophyta</taxon>
        <taxon>Spermatophyta</taxon>
        <taxon>Magnoliopsida</taxon>
        <taxon>eudicotyledons</taxon>
        <taxon>Gunneridae</taxon>
        <taxon>Pentapetalae</taxon>
        <taxon>rosids</taxon>
        <taxon>fabids</taxon>
        <taxon>Rosales</taxon>
        <taxon>Moraceae</taxon>
        <taxon>Moreae</taxon>
        <taxon>Morus</taxon>
    </lineage>
</organism>
<dbReference type="Proteomes" id="UP000030645">
    <property type="component" value="Unassembled WGS sequence"/>
</dbReference>
<name>W9R7W1_9ROSA</name>
<evidence type="ECO:0000313" key="1">
    <source>
        <dbReference type="EMBL" id="EXB75348.1"/>
    </source>
</evidence>
<evidence type="ECO:0000313" key="2">
    <source>
        <dbReference type="Proteomes" id="UP000030645"/>
    </source>
</evidence>
<sequence>MVRFRASYSPCYMRMAKLNCFSGIVGRKKKVKANEESAKAVDFNQALSTLQVRLQQPVKPFETDELKSTTFDVPLPLGIEKNSECNIKVISHESPIGCEAAEVAYEGEDEHEEKSIKRNLSDFDLNVHEINPAEDFPSRYKGCSKSFDAELNEFEDIMEKEVDRDVDLMQSGHVSDPGIKKVEFWASPNLKRSCSNLETSDVIRKIADQLPPSKLQIPIGDLAEFKRLQIPIGDLAEFKRVGLEQSTNFGEASGGKLEEIQLWPTI</sequence>